<dbReference type="EMBL" id="QGKX02002183">
    <property type="protein sequence ID" value="KAF3488089.1"/>
    <property type="molecule type" value="Genomic_DNA"/>
</dbReference>
<evidence type="ECO:0000313" key="1">
    <source>
        <dbReference type="EMBL" id="KAF3488089.1"/>
    </source>
</evidence>
<dbReference type="Proteomes" id="UP000712600">
    <property type="component" value="Unassembled WGS sequence"/>
</dbReference>
<sequence>MHACRRRRFSSRVKLPHFAAFRPSCSPSIYAQGFGLGFGSSECSLHRRCDSGGFSAFSGTLGRPWRAIAVGVLG</sequence>
<gene>
    <name evidence="1" type="ORF">F2Q69_00056963</name>
</gene>
<accession>A0A8S9N3G2</accession>
<proteinExistence type="predicted"/>
<protein>
    <submittedName>
        <fullName evidence="1">Uncharacterized protein</fullName>
    </submittedName>
</protein>
<dbReference type="AlphaFoldDB" id="A0A8S9N3G2"/>
<name>A0A8S9N3G2_BRACR</name>
<reference evidence="1" key="1">
    <citation type="submission" date="2019-12" db="EMBL/GenBank/DDBJ databases">
        <title>Genome sequencing and annotation of Brassica cretica.</title>
        <authorList>
            <person name="Studholme D.J."/>
            <person name="Sarris P."/>
        </authorList>
    </citation>
    <scope>NUCLEOTIDE SEQUENCE</scope>
    <source>
        <strain evidence="1">PFS-109/04</strain>
        <tissue evidence="1">Leaf</tissue>
    </source>
</reference>
<comment type="caution">
    <text evidence="1">The sequence shown here is derived from an EMBL/GenBank/DDBJ whole genome shotgun (WGS) entry which is preliminary data.</text>
</comment>
<evidence type="ECO:0000313" key="2">
    <source>
        <dbReference type="Proteomes" id="UP000712600"/>
    </source>
</evidence>
<organism evidence="1 2">
    <name type="scientific">Brassica cretica</name>
    <name type="common">Mustard</name>
    <dbReference type="NCBI Taxonomy" id="69181"/>
    <lineage>
        <taxon>Eukaryota</taxon>
        <taxon>Viridiplantae</taxon>
        <taxon>Streptophyta</taxon>
        <taxon>Embryophyta</taxon>
        <taxon>Tracheophyta</taxon>
        <taxon>Spermatophyta</taxon>
        <taxon>Magnoliopsida</taxon>
        <taxon>eudicotyledons</taxon>
        <taxon>Gunneridae</taxon>
        <taxon>Pentapetalae</taxon>
        <taxon>rosids</taxon>
        <taxon>malvids</taxon>
        <taxon>Brassicales</taxon>
        <taxon>Brassicaceae</taxon>
        <taxon>Brassiceae</taxon>
        <taxon>Brassica</taxon>
    </lineage>
</organism>